<protein>
    <recommendedName>
        <fullName evidence="3">Regulation of enolase 1</fullName>
    </recommendedName>
</protein>
<reference evidence="1 2" key="1">
    <citation type="submission" date="2015-06" db="EMBL/GenBank/DDBJ databases">
        <title>Genome sequencing of Cronobacter sp. strain DJ34 isolated from petroleum contaminated sludge of Duliajan Oil Fields, Assam, India.</title>
        <authorList>
            <person name="Pal S."/>
            <person name="Banerjee T.D."/>
            <person name="Roy A."/>
            <person name="Sar P."/>
            <person name="Kazy S.K."/>
        </authorList>
    </citation>
    <scope>NUCLEOTIDE SEQUENCE [LARGE SCALE GENOMIC DNA]</scope>
    <source>
        <strain evidence="1 2">DJ34</strain>
    </source>
</reference>
<dbReference type="STRING" id="1121863.GCA_000621185_01680"/>
<dbReference type="PATRIC" id="fig|1656095.3.peg.3223"/>
<dbReference type="OrthoDB" id="9814707at2"/>
<dbReference type="RefSeq" id="WP_048887105.1">
    <property type="nucleotide sequence ID" value="NZ_LFEJ01000002.1"/>
</dbReference>
<evidence type="ECO:0000313" key="2">
    <source>
        <dbReference type="Proteomes" id="UP000037315"/>
    </source>
</evidence>
<dbReference type="PIRSF" id="PIRSF022704">
    <property type="entry name" value="UCP022704"/>
    <property type="match status" value="1"/>
</dbReference>
<dbReference type="EMBL" id="LFEJ01000002">
    <property type="protein sequence ID" value="KMV36509.1"/>
    <property type="molecule type" value="Genomic_DNA"/>
</dbReference>
<evidence type="ECO:0008006" key="3">
    <source>
        <dbReference type="Google" id="ProtNLM"/>
    </source>
</evidence>
<dbReference type="InterPro" id="IPR013320">
    <property type="entry name" value="ConA-like_dom_sf"/>
</dbReference>
<dbReference type="AlphaFoldDB" id="A0A0J8YG79"/>
<proteinExistence type="predicted"/>
<accession>A0A0J8YG79</accession>
<dbReference type="SUPFAM" id="SSF49899">
    <property type="entry name" value="Concanavalin A-like lectins/glucanases"/>
    <property type="match status" value="1"/>
</dbReference>
<dbReference type="InterPro" id="IPR009784">
    <property type="entry name" value="DUF1349"/>
</dbReference>
<organism evidence="1 2">
    <name type="scientific">Franconibacter pulveris</name>
    <dbReference type="NCBI Taxonomy" id="435910"/>
    <lineage>
        <taxon>Bacteria</taxon>
        <taxon>Pseudomonadati</taxon>
        <taxon>Pseudomonadota</taxon>
        <taxon>Gammaproteobacteria</taxon>
        <taxon>Enterobacterales</taxon>
        <taxon>Enterobacteriaceae</taxon>
        <taxon>Franconibacter</taxon>
    </lineage>
</organism>
<dbReference type="Gene3D" id="2.60.120.200">
    <property type="match status" value="1"/>
</dbReference>
<dbReference type="PANTHER" id="PTHR35332">
    <property type="entry name" value="REGULATION OF ENOLASE PROTEIN 1"/>
    <property type="match status" value="1"/>
</dbReference>
<comment type="caution">
    <text evidence="1">The sequence shown here is derived from an EMBL/GenBank/DDBJ whole genome shotgun (WGS) entry which is preliminary data.</text>
</comment>
<dbReference type="Pfam" id="PF07081">
    <property type="entry name" value="DUF1349"/>
    <property type="match status" value="1"/>
</dbReference>
<name>A0A0J8YG79_9ENTR</name>
<dbReference type="Proteomes" id="UP000037315">
    <property type="component" value="Unassembled WGS sequence"/>
</dbReference>
<dbReference type="PANTHER" id="PTHR35332:SF2">
    <property type="entry name" value="REGULATION OF ENOLASE PROTEIN 1"/>
    <property type="match status" value="1"/>
</dbReference>
<dbReference type="InterPro" id="IPR015987">
    <property type="entry name" value="UCP022704"/>
</dbReference>
<sequence>MKQTESWRWLNAPQQWTLRDDVLHATTDNETDFWQNTWYGFQRHSGHVYGVEASGDFTFQLRVEGDFTTLYDQAGLMLLIDEHRWLKAGIEYNDDAPMIGSVLTNLNSDWATGIFPARQNHFWLRLTRLKGALRLQYSTDGDVWPLLRLCPFPEAERYFIGAMCCTPGRAGLKVAFSELQLTEPLSRALHDLS</sequence>
<gene>
    <name evidence="1" type="ORF">ACH50_00285</name>
</gene>
<evidence type="ECO:0000313" key="1">
    <source>
        <dbReference type="EMBL" id="KMV36509.1"/>
    </source>
</evidence>
<keyword evidence="2" id="KW-1185">Reference proteome</keyword>